<evidence type="ECO:0000313" key="2">
    <source>
        <dbReference type="Proteomes" id="UP000631421"/>
    </source>
</evidence>
<dbReference type="NCBIfam" id="TIGR01662">
    <property type="entry name" value="HAD-SF-IIIA"/>
    <property type="match status" value="1"/>
</dbReference>
<dbReference type="EMBL" id="JACJPY010000125">
    <property type="protein sequence ID" value="MBD2152627.1"/>
    <property type="molecule type" value="Genomic_DNA"/>
</dbReference>
<dbReference type="Proteomes" id="UP000631421">
    <property type="component" value="Unassembled WGS sequence"/>
</dbReference>
<reference evidence="1" key="2">
    <citation type="submission" date="2020-08" db="EMBL/GenBank/DDBJ databases">
        <authorList>
            <person name="Chen M."/>
            <person name="Teng W."/>
            <person name="Zhao L."/>
            <person name="Hu C."/>
            <person name="Zhou Y."/>
            <person name="Han B."/>
            <person name="Song L."/>
            <person name="Shu W."/>
        </authorList>
    </citation>
    <scope>NUCLEOTIDE SEQUENCE</scope>
    <source>
        <strain evidence="1">FACHB-1277</strain>
    </source>
</reference>
<comment type="caution">
    <text evidence="1">The sequence shown here is derived from an EMBL/GenBank/DDBJ whole genome shotgun (WGS) entry which is preliminary data.</text>
</comment>
<reference evidence="1" key="1">
    <citation type="journal article" date="2015" name="ISME J.">
        <title>Draft Genome Sequence of Streptomyces incarnatus NRRL8089, which Produces the Nucleoside Antibiotic Sinefungin.</title>
        <authorList>
            <person name="Oshima K."/>
            <person name="Hattori M."/>
            <person name="Shimizu H."/>
            <person name="Fukuda K."/>
            <person name="Nemoto M."/>
            <person name="Inagaki K."/>
            <person name="Tamura T."/>
        </authorList>
    </citation>
    <scope>NUCLEOTIDE SEQUENCE</scope>
    <source>
        <strain evidence="1">FACHB-1277</strain>
    </source>
</reference>
<dbReference type="Gene3D" id="3.40.50.1000">
    <property type="entry name" value="HAD superfamily/HAD-like"/>
    <property type="match status" value="1"/>
</dbReference>
<dbReference type="RefSeq" id="WP_190353096.1">
    <property type="nucleotide sequence ID" value="NZ_JACJPY010000125.1"/>
</dbReference>
<dbReference type="NCBIfam" id="TIGR01668">
    <property type="entry name" value="YqeG_hyp_ppase"/>
    <property type="match status" value="1"/>
</dbReference>
<dbReference type="InterPro" id="IPR036412">
    <property type="entry name" value="HAD-like_sf"/>
</dbReference>
<dbReference type="AlphaFoldDB" id="A0A926UWQ8"/>
<dbReference type="InterPro" id="IPR010021">
    <property type="entry name" value="PGPP1/Gep4"/>
</dbReference>
<keyword evidence="2" id="KW-1185">Reference proteome</keyword>
<dbReference type="InterPro" id="IPR006549">
    <property type="entry name" value="HAD-SF_hydro_IIIA"/>
</dbReference>
<dbReference type="SUPFAM" id="SSF56784">
    <property type="entry name" value="HAD-like"/>
    <property type="match status" value="1"/>
</dbReference>
<dbReference type="CDD" id="cd16416">
    <property type="entry name" value="HAD_BsYqeG-like"/>
    <property type="match status" value="1"/>
</dbReference>
<dbReference type="Pfam" id="PF13242">
    <property type="entry name" value="Hydrolase_like"/>
    <property type="match status" value="1"/>
</dbReference>
<protein>
    <submittedName>
        <fullName evidence="1">YqeG family HAD IIIA-type phosphatase</fullName>
    </submittedName>
</protein>
<sequence length="183" mass="20398">MIVKAWRLITPDLVLAAPITAITPQLMAKHGLQGLILDVDNTLIGDDEADVSPEVRLWVTTMQQQQYSLCLASNNFSDRRIQKVAASINLPYRSRAGKPSRRVVRQVLDAMQLPSAQVGMVGDRLFTDTIVGNRLGLFTILVQPPCEENIEFLKPSLASIFKIRSSFLRNGEIWIARRSGVKV</sequence>
<gene>
    <name evidence="1" type="ORF">H6F44_21260</name>
</gene>
<dbReference type="GO" id="GO:0008962">
    <property type="term" value="F:phosphatidylglycerophosphatase activity"/>
    <property type="evidence" value="ECO:0007669"/>
    <property type="project" value="InterPro"/>
</dbReference>
<evidence type="ECO:0000313" key="1">
    <source>
        <dbReference type="EMBL" id="MBD2152627.1"/>
    </source>
</evidence>
<proteinExistence type="predicted"/>
<organism evidence="1 2">
    <name type="scientific">Pseudanabaena cinerea FACHB-1277</name>
    <dbReference type="NCBI Taxonomy" id="2949581"/>
    <lineage>
        <taxon>Bacteria</taxon>
        <taxon>Bacillati</taxon>
        <taxon>Cyanobacteriota</taxon>
        <taxon>Cyanophyceae</taxon>
        <taxon>Pseudanabaenales</taxon>
        <taxon>Pseudanabaenaceae</taxon>
        <taxon>Pseudanabaena</taxon>
        <taxon>Pseudanabaena cinerea</taxon>
    </lineage>
</organism>
<name>A0A926UWQ8_9CYAN</name>
<accession>A0A926UWQ8</accession>
<dbReference type="InterPro" id="IPR023214">
    <property type="entry name" value="HAD_sf"/>
</dbReference>